<keyword evidence="4 6" id="KW-1133">Transmembrane helix</keyword>
<dbReference type="OrthoDB" id="5402417at2"/>
<dbReference type="STRING" id="483547.GSUB_11080"/>
<evidence type="ECO:0000256" key="3">
    <source>
        <dbReference type="ARBA" id="ARBA00022692"/>
    </source>
</evidence>
<dbReference type="Pfam" id="PF06835">
    <property type="entry name" value="LptC"/>
    <property type="match status" value="1"/>
</dbReference>
<dbReference type="Gene3D" id="2.60.450.10">
    <property type="entry name" value="Lipopolysaccharide (LPS) transport protein A like domain"/>
    <property type="match status" value="1"/>
</dbReference>
<evidence type="ECO:0000256" key="2">
    <source>
        <dbReference type="ARBA" id="ARBA00022519"/>
    </source>
</evidence>
<evidence type="ECO:0000256" key="4">
    <source>
        <dbReference type="ARBA" id="ARBA00022989"/>
    </source>
</evidence>
<dbReference type="HOGENOM" id="CLU_120412_0_0_7"/>
<name>A0A0B5FS72_9BACT</name>
<dbReference type="GO" id="GO:0030288">
    <property type="term" value="C:outer membrane-bounded periplasmic space"/>
    <property type="evidence" value="ECO:0007669"/>
    <property type="project" value="TreeGrafter"/>
</dbReference>
<keyword evidence="1" id="KW-1003">Cell membrane</keyword>
<organism evidence="7 8">
    <name type="scientific">Geoalkalibacter subterraneus</name>
    <dbReference type="NCBI Taxonomy" id="483547"/>
    <lineage>
        <taxon>Bacteria</taxon>
        <taxon>Pseudomonadati</taxon>
        <taxon>Thermodesulfobacteriota</taxon>
        <taxon>Desulfuromonadia</taxon>
        <taxon>Desulfuromonadales</taxon>
        <taxon>Geoalkalibacteraceae</taxon>
        <taxon>Geoalkalibacter</taxon>
    </lineage>
</organism>
<dbReference type="Proteomes" id="UP000035036">
    <property type="component" value="Chromosome"/>
</dbReference>
<dbReference type="EMBL" id="CP010311">
    <property type="protein sequence ID" value="AJF06995.1"/>
    <property type="molecule type" value="Genomic_DNA"/>
</dbReference>
<dbReference type="AlphaFoldDB" id="A0A0B5FS72"/>
<keyword evidence="5 6" id="KW-0472">Membrane</keyword>
<dbReference type="KEGG" id="gsb:GSUB_11080"/>
<evidence type="ECO:0000256" key="6">
    <source>
        <dbReference type="SAM" id="Phobius"/>
    </source>
</evidence>
<gene>
    <name evidence="7" type="ORF">GSUB_11080</name>
</gene>
<evidence type="ECO:0000256" key="1">
    <source>
        <dbReference type="ARBA" id="ARBA00022475"/>
    </source>
</evidence>
<sequence length="195" mass="22076">MIKKIQSRHWPAILLVAVILILAVVVVLNFQARTPAPENADEEVVADLSLGQFEYTETRKGQKQWTIVADSAGYHKDQARTRIANPRVIFFNEEGESGNIFLSARHGEVNTETRELEVWDDVRVESASGYTLTGERLFYDDARRLITSEDPVRILFDGFDVAGRGLRLNVDNRVLEIPQEVEAHIDGRLMGRQAE</sequence>
<dbReference type="RefSeq" id="WP_040200836.1">
    <property type="nucleotide sequence ID" value="NZ_CP010311.1"/>
</dbReference>
<dbReference type="PANTHER" id="PTHR37481">
    <property type="entry name" value="LIPOPOLYSACCHARIDE EXPORT SYSTEM PROTEIN LPTC"/>
    <property type="match status" value="1"/>
</dbReference>
<dbReference type="GO" id="GO:0005886">
    <property type="term" value="C:plasma membrane"/>
    <property type="evidence" value="ECO:0007669"/>
    <property type="project" value="InterPro"/>
</dbReference>
<evidence type="ECO:0008006" key="9">
    <source>
        <dbReference type="Google" id="ProtNLM"/>
    </source>
</evidence>
<keyword evidence="2" id="KW-0997">Cell inner membrane</keyword>
<keyword evidence="3 6" id="KW-0812">Transmembrane</keyword>
<evidence type="ECO:0000313" key="7">
    <source>
        <dbReference type="EMBL" id="AJF06995.1"/>
    </source>
</evidence>
<dbReference type="PANTHER" id="PTHR37481:SF1">
    <property type="entry name" value="LIPOPOLYSACCHARIDE EXPORT SYSTEM PROTEIN LPTC"/>
    <property type="match status" value="1"/>
</dbReference>
<protein>
    <recommendedName>
        <fullName evidence="9">LPS export ABC transporter periplasmic protein LptC</fullName>
    </recommendedName>
</protein>
<dbReference type="InterPro" id="IPR026265">
    <property type="entry name" value="LptC"/>
</dbReference>
<dbReference type="GO" id="GO:0015221">
    <property type="term" value="F:lipopolysaccharide transmembrane transporter activity"/>
    <property type="evidence" value="ECO:0007669"/>
    <property type="project" value="InterPro"/>
</dbReference>
<evidence type="ECO:0000256" key="5">
    <source>
        <dbReference type="ARBA" id="ARBA00023136"/>
    </source>
</evidence>
<accession>A0A0B5FS72</accession>
<dbReference type="NCBIfam" id="TIGR04409">
    <property type="entry name" value="LptC_YrbK"/>
    <property type="match status" value="1"/>
</dbReference>
<evidence type="ECO:0000313" key="8">
    <source>
        <dbReference type="Proteomes" id="UP000035036"/>
    </source>
</evidence>
<feature type="transmembrane region" description="Helical" evidence="6">
    <location>
        <begin position="12"/>
        <end position="30"/>
    </location>
</feature>
<dbReference type="InterPro" id="IPR052363">
    <property type="entry name" value="LPS_export_LptC"/>
</dbReference>
<dbReference type="InterPro" id="IPR010664">
    <property type="entry name" value="LipoPS_assembly_LptC-rel"/>
</dbReference>
<keyword evidence="8" id="KW-1185">Reference proteome</keyword>
<proteinExistence type="predicted"/>
<dbReference type="GO" id="GO:0017089">
    <property type="term" value="F:glycolipid transfer activity"/>
    <property type="evidence" value="ECO:0007669"/>
    <property type="project" value="TreeGrafter"/>
</dbReference>
<reference evidence="7 8" key="1">
    <citation type="journal article" date="2015" name="Genome Announc.">
        <title>Genomes of Geoalkalibacter ferrihydriticus Z-0531T and Geoalkalibacter subterraneus Red1T, Two Haloalkaliphilic Metal-Reducing Deltaproteobacteria.</title>
        <authorList>
            <person name="Badalamenti J.P."/>
            <person name="Krajmalnik-Brown R."/>
            <person name="Torres C.I."/>
            <person name="Bond D.R."/>
        </authorList>
    </citation>
    <scope>NUCLEOTIDE SEQUENCE [LARGE SCALE GENOMIC DNA]</scope>
    <source>
        <strain evidence="7 8">Red1</strain>
    </source>
</reference>